<dbReference type="CDD" id="cd00707">
    <property type="entry name" value="Pancreat_lipase_like"/>
    <property type="match status" value="1"/>
</dbReference>
<reference evidence="7" key="1">
    <citation type="submission" date="2021-12" db="EMBL/GenBank/DDBJ databases">
        <authorList>
            <person name="King R."/>
        </authorList>
    </citation>
    <scope>NUCLEOTIDE SEQUENCE</scope>
</reference>
<evidence type="ECO:0000256" key="5">
    <source>
        <dbReference type="SAM" id="SignalP"/>
    </source>
</evidence>
<dbReference type="GO" id="GO:0016042">
    <property type="term" value="P:lipid catabolic process"/>
    <property type="evidence" value="ECO:0007669"/>
    <property type="project" value="TreeGrafter"/>
</dbReference>
<evidence type="ECO:0000256" key="2">
    <source>
        <dbReference type="ARBA" id="ARBA00010701"/>
    </source>
</evidence>
<evidence type="ECO:0000256" key="1">
    <source>
        <dbReference type="ARBA" id="ARBA00004613"/>
    </source>
</evidence>
<feature type="chain" id="PRO_5040196948" description="Lipase domain-containing protein" evidence="5">
    <location>
        <begin position="23"/>
        <end position="363"/>
    </location>
</feature>
<feature type="signal peptide" evidence="5">
    <location>
        <begin position="1"/>
        <end position="22"/>
    </location>
</feature>
<proteinExistence type="inferred from homology"/>
<sequence>MHHYQVLVPVVFVLYHLVVAFANTTPTVTTDSNLSLAETVYAKLSSACRALMDLQYNSMNDKNDLIKTMKIIYLKGNTTKTFPIDTAYVELTQLYIFDITKQTKIIIHGYKDNSLSAVPMDLAKAYNEKKMFNVLLLDAEEMIGKWYVPSVHNARLVGKRLGNLIANLENFGANAEDFHIIGISLGAHIAGWAGKYFRQYKGRSIGRITGLDPAGPCFSYALSDQRLDKTDAVYVDVIHSNRLVQGIIEALGHADFYINGGGPGQPGCFIPSCSHLRAAEVYIESIRIPKSFVGVQCKNWEQFQKNSCDKNDYAVLGYGSSSTARGLYYLRTASKYPFGLGIKGVTNVKKKAVDPWLTNLNVT</sequence>
<reference evidence="7" key="2">
    <citation type="submission" date="2022-10" db="EMBL/GenBank/DDBJ databases">
        <authorList>
            <consortium name="ENA_rothamsted_submissions"/>
            <consortium name="culmorum"/>
            <person name="King R."/>
        </authorList>
    </citation>
    <scope>NUCLEOTIDE SEQUENCE</scope>
</reference>
<dbReference type="GO" id="GO:0005615">
    <property type="term" value="C:extracellular space"/>
    <property type="evidence" value="ECO:0007669"/>
    <property type="project" value="TreeGrafter"/>
</dbReference>
<name>A0A9N9WCS4_9NEOP</name>
<evidence type="ECO:0000256" key="3">
    <source>
        <dbReference type="ARBA" id="ARBA00022525"/>
    </source>
</evidence>
<dbReference type="Gene3D" id="3.40.50.1820">
    <property type="entry name" value="alpha/beta hydrolase"/>
    <property type="match status" value="1"/>
</dbReference>
<accession>A0A9N9WCS4</accession>
<dbReference type="EMBL" id="OU893349">
    <property type="protein sequence ID" value="CAG9787723.1"/>
    <property type="molecule type" value="Genomic_DNA"/>
</dbReference>
<dbReference type="OrthoDB" id="199913at2759"/>
<feature type="domain" description="Lipase" evidence="6">
    <location>
        <begin position="60"/>
        <end position="338"/>
    </location>
</feature>
<keyword evidence="3" id="KW-0964">Secreted</keyword>
<keyword evidence="8" id="KW-1185">Reference proteome</keyword>
<dbReference type="InterPro" id="IPR033906">
    <property type="entry name" value="Lipase_N"/>
</dbReference>
<evidence type="ECO:0000313" key="8">
    <source>
        <dbReference type="Proteomes" id="UP001153714"/>
    </source>
</evidence>
<dbReference type="PRINTS" id="PR00821">
    <property type="entry name" value="TAGLIPASE"/>
</dbReference>
<dbReference type="InterPro" id="IPR029058">
    <property type="entry name" value="AB_hydrolase_fold"/>
</dbReference>
<gene>
    <name evidence="7" type="ORF">DIATSA_LOCUS5585</name>
</gene>
<organism evidence="7 8">
    <name type="scientific">Diatraea saccharalis</name>
    <name type="common">sugarcane borer</name>
    <dbReference type="NCBI Taxonomy" id="40085"/>
    <lineage>
        <taxon>Eukaryota</taxon>
        <taxon>Metazoa</taxon>
        <taxon>Ecdysozoa</taxon>
        <taxon>Arthropoda</taxon>
        <taxon>Hexapoda</taxon>
        <taxon>Insecta</taxon>
        <taxon>Pterygota</taxon>
        <taxon>Neoptera</taxon>
        <taxon>Endopterygota</taxon>
        <taxon>Lepidoptera</taxon>
        <taxon>Glossata</taxon>
        <taxon>Ditrysia</taxon>
        <taxon>Pyraloidea</taxon>
        <taxon>Crambidae</taxon>
        <taxon>Crambinae</taxon>
        <taxon>Diatraea</taxon>
    </lineage>
</organism>
<evidence type="ECO:0000259" key="6">
    <source>
        <dbReference type="Pfam" id="PF00151"/>
    </source>
</evidence>
<protein>
    <recommendedName>
        <fullName evidence="6">Lipase domain-containing protein</fullName>
    </recommendedName>
</protein>
<evidence type="ECO:0000313" key="7">
    <source>
        <dbReference type="EMBL" id="CAG9787723.1"/>
    </source>
</evidence>
<keyword evidence="5" id="KW-0732">Signal</keyword>
<dbReference type="GO" id="GO:0017171">
    <property type="term" value="F:serine hydrolase activity"/>
    <property type="evidence" value="ECO:0007669"/>
    <property type="project" value="TreeGrafter"/>
</dbReference>
<dbReference type="Proteomes" id="UP001153714">
    <property type="component" value="Chromosome 18"/>
</dbReference>
<evidence type="ECO:0000256" key="4">
    <source>
        <dbReference type="RuleBase" id="RU004262"/>
    </source>
</evidence>
<dbReference type="GO" id="GO:0016298">
    <property type="term" value="F:lipase activity"/>
    <property type="evidence" value="ECO:0007669"/>
    <property type="project" value="InterPro"/>
</dbReference>
<dbReference type="SUPFAM" id="SSF53474">
    <property type="entry name" value="alpha/beta-Hydrolases"/>
    <property type="match status" value="1"/>
</dbReference>
<dbReference type="AlphaFoldDB" id="A0A9N9WCS4"/>
<comment type="subcellular location">
    <subcellularLocation>
        <location evidence="1">Secreted</location>
    </subcellularLocation>
</comment>
<dbReference type="Pfam" id="PF00151">
    <property type="entry name" value="Lipase"/>
    <property type="match status" value="1"/>
</dbReference>
<dbReference type="PANTHER" id="PTHR11610:SF173">
    <property type="entry name" value="LIPASE DOMAIN-CONTAINING PROTEIN-RELATED"/>
    <property type="match status" value="1"/>
</dbReference>
<dbReference type="InterPro" id="IPR013818">
    <property type="entry name" value="Lipase"/>
</dbReference>
<comment type="similarity">
    <text evidence="2 4">Belongs to the AB hydrolase superfamily. Lipase family.</text>
</comment>
<dbReference type="PANTHER" id="PTHR11610">
    <property type="entry name" value="LIPASE"/>
    <property type="match status" value="1"/>
</dbReference>
<dbReference type="InterPro" id="IPR000734">
    <property type="entry name" value="TAG_lipase"/>
</dbReference>